<keyword evidence="4 6" id="KW-0720">Serine protease</keyword>
<organism evidence="10 11">
    <name type="scientific">Pseudoloma neurophilia</name>
    <dbReference type="NCBI Taxonomy" id="146866"/>
    <lineage>
        <taxon>Eukaryota</taxon>
        <taxon>Fungi</taxon>
        <taxon>Fungi incertae sedis</taxon>
        <taxon>Microsporidia</taxon>
        <taxon>Pseudoloma</taxon>
    </lineage>
</organism>
<dbReference type="PANTHER" id="PTHR43806">
    <property type="entry name" value="PEPTIDASE S8"/>
    <property type="match status" value="1"/>
</dbReference>
<dbReference type="InterPro" id="IPR036852">
    <property type="entry name" value="Peptidase_S8/S53_dom_sf"/>
</dbReference>
<evidence type="ECO:0000256" key="7">
    <source>
        <dbReference type="RuleBase" id="RU003355"/>
    </source>
</evidence>
<dbReference type="PROSITE" id="PS00136">
    <property type="entry name" value="SUBTILASE_ASP"/>
    <property type="match status" value="1"/>
</dbReference>
<dbReference type="VEuPathDB" id="MicrosporidiaDB:M153_34540001584"/>
<evidence type="ECO:0000256" key="6">
    <source>
        <dbReference type="PROSITE-ProRule" id="PRU01240"/>
    </source>
</evidence>
<keyword evidence="11" id="KW-1185">Reference proteome</keyword>
<keyword evidence="3 6" id="KW-0378">Hydrolase</keyword>
<evidence type="ECO:0000256" key="2">
    <source>
        <dbReference type="ARBA" id="ARBA00022670"/>
    </source>
</evidence>
<name>A0A0R0LTX7_9MICR</name>
<dbReference type="Gene3D" id="3.40.50.200">
    <property type="entry name" value="Peptidase S8/S53 domain"/>
    <property type="match status" value="2"/>
</dbReference>
<dbReference type="InterPro" id="IPR037045">
    <property type="entry name" value="S8pro/Inhibitor_I9_sf"/>
</dbReference>
<dbReference type="InterPro" id="IPR050131">
    <property type="entry name" value="Peptidase_S8_subtilisin-like"/>
</dbReference>
<sequence>MFWIIGLAICKQIVMFKHNKNHDKNIYSMAQSEIFNKLNVDDQIHFYLLNGFVGDLTAESLEKLRNNENVAFIEEDKEINVKYKTKETNHKERTLIKRMTAQDDPKTTLTSQVSAPWGISRISSGTNINKKGIFRYPISSAEDVTVYVLDTGIDLSHKEFEGRAVFGANFTPSENELDENGHGTHCAGVIGGKSVGIAKKSKLVSVKVLEKNGNGMLSSLIMGIDFVIRQHSDKKEELNRLNSWLGDSIDEFSTAKQNILSDMINFSLPHRFENMRTQSLMTVKRPISLFKKKKCSDSKTPLIFEKERKKNLKEKPLYEDDFPKRKRVELVFDKFMKSKLPLTLKKDEVIPKTIVNMSVGGLKSRVLDYALKYATDIGIHFSVAAGNDHENACKFSPSSSNMVLTAGASTKKDTVAFFSNYGKCVDLYAPGVEIESAWIKNQYKLVSGTSMAAPHVTGAMALYLGEKNYTPAELQNLIKEDSYRVIREKQQSKEEYNLVSIRKLLREIHEIEKERNS</sequence>
<dbReference type="InterPro" id="IPR010259">
    <property type="entry name" value="S8pro/Inhibitor_I9"/>
</dbReference>
<evidence type="ECO:0000259" key="8">
    <source>
        <dbReference type="Pfam" id="PF00082"/>
    </source>
</evidence>
<dbReference type="InterPro" id="IPR034193">
    <property type="entry name" value="PCSK9_ProteinaseK-like"/>
</dbReference>
<dbReference type="InterPro" id="IPR000209">
    <property type="entry name" value="Peptidase_S8/S53_dom"/>
</dbReference>
<dbReference type="Proteomes" id="UP000051530">
    <property type="component" value="Unassembled WGS sequence"/>
</dbReference>
<accession>A0A0R0LTX7</accession>
<reference evidence="10 11" key="1">
    <citation type="submission" date="2015-07" db="EMBL/GenBank/DDBJ databases">
        <title>The genome of Pseudoloma neurophilia, a relevant intracellular parasite of the zebrafish.</title>
        <authorList>
            <person name="Ndikumana S."/>
            <person name="Pelin A."/>
            <person name="Sanders J."/>
            <person name="Corradi N."/>
        </authorList>
    </citation>
    <scope>NUCLEOTIDE SEQUENCE [LARGE SCALE GENOMIC DNA]</scope>
    <source>
        <strain evidence="10 11">MK1</strain>
    </source>
</reference>
<evidence type="ECO:0000256" key="1">
    <source>
        <dbReference type="ARBA" id="ARBA00011073"/>
    </source>
</evidence>
<gene>
    <name evidence="10" type="ORF">M153_34540001584</name>
</gene>
<proteinExistence type="inferred from homology"/>
<dbReference type="OrthoDB" id="206201at2759"/>
<dbReference type="Pfam" id="PF05922">
    <property type="entry name" value="Inhibitor_I9"/>
    <property type="match status" value="1"/>
</dbReference>
<dbReference type="InterPro" id="IPR023828">
    <property type="entry name" value="Peptidase_S8_Ser-AS"/>
</dbReference>
<feature type="active site" description="Charge relay system" evidence="5 6">
    <location>
        <position position="150"/>
    </location>
</feature>
<protein>
    <submittedName>
        <fullName evidence="10">Subtilisin-related protease/Vacuolar protease B</fullName>
    </submittedName>
</protein>
<dbReference type="Pfam" id="PF00082">
    <property type="entry name" value="Peptidase_S8"/>
    <property type="match status" value="2"/>
</dbReference>
<dbReference type="GO" id="GO:0005615">
    <property type="term" value="C:extracellular space"/>
    <property type="evidence" value="ECO:0007669"/>
    <property type="project" value="TreeGrafter"/>
</dbReference>
<feature type="domain" description="Peptidase S8/S53" evidence="8">
    <location>
        <begin position="143"/>
        <end position="231"/>
    </location>
</feature>
<feature type="active site" description="Charge relay system" evidence="5 6">
    <location>
        <position position="182"/>
    </location>
</feature>
<evidence type="ECO:0000256" key="3">
    <source>
        <dbReference type="ARBA" id="ARBA00022801"/>
    </source>
</evidence>
<evidence type="ECO:0000313" key="11">
    <source>
        <dbReference type="Proteomes" id="UP000051530"/>
    </source>
</evidence>
<evidence type="ECO:0000259" key="9">
    <source>
        <dbReference type="Pfam" id="PF05922"/>
    </source>
</evidence>
<feature type="active site" description="Charge relay system" evidence="5 6">
    <location>
        <position position="450"/>
    </location>
</feature>
<dbReference type="PROSITE" id="PS51892">
    <property type="entry name" value="SUBTILASE"/>
    <property type="match status" value="1"/>
</dbReference>
<dbReference type="PROSITE" id="PS00138">
    <property type="entry name" value="SUBTILASE_SER"/>
    <property type="match status" value="1"/>
</dbReference>
<evidence type="ECO:0000313" key="10">
    <source>
        <dbReference type="EMBL" id="KRH92696.1"/>
    </source>
</evidence>
<dbReference type="InterPro" id="IPR022398">
    <property type="entry name" value="Peptidase_S8_His-AS"/>
</dbReference>
<dbReference type="SUPFAM" id="SSF52743">
    <property type="entry name" value="Subtilisin-like"/>
    <property type="match status" value="2"/>
</dbReference>
<dbReference type="GO" id="GO:0006508">
    <property type="term" value="P:proteolysis"/>
    <property type="evidence" value="ECO:0007669"/>
    <property type="project" value="UniProtKB-KW"/>
</dbReference>
<evidence type="ECO:0000256" key="5">
    <source>
        <dbReference type="PIRSR" id="PIRSR615500-1"/>
    </source>
</evidence>
<dbReference type="GO" id="GO:0004252">
    <property type="term" value="F:serine-type endopeptidase activity"/>
    <property type="evidence" value="ECO:0007669"/>
    <property type="project" value="UniProtKB-UniRule"/>
</dbReference>
<keyword evidence="2 6" id="KW-0645">Protease</keyword>
<comment type="caution">
    <text evidence="10">The sequence shown here is derived from an EMBL/GenBank/DDBJ whole genome shotgun (WGS) entry which is preliminary data.</text>
</comment>
<dbReference type="PROSITE" id="PS00137">
    <property type="entry name" value="SUBTILASE_HIS"/>
    <property type="match status" value="1"/>
</dbReference>
<feature type="domain" description="Peptidase S8/S53" evidence="8">
    <location>
        <begin position="353"/>
        <end position="482"/>
    </location>
</feature>
<dbReference type="Gene3D" id="3.30.70.80">
    <property type="entry name" value="Peptidase S8 propeptide/proteinase inhibitor I9"/>
    <property type="match status" value="1"/>
</dbReference>
<dbReference type="CDD" id="cd04077">
    <property type="entry name" value="Peptidases_S8_PCSK9_ProteinaseK_like"/>
    <property type="match status" value="1"/>
</dbReference>
<dbReference type="InterPro" id="IPR015500">
    <property type="entry name" value="Peptidase_S8_subtilisin-rel"/>
</dbReference>
<evidence type="ECO:0000256" key="4">
    <source>
        <dbReference type="ARBA" id="ARBA00022825"/>
    </source>
</evidence>
<dbReference type="PANTHER" id="PTHR43806:SF11">
    <property type="entry name" value="CEREVISIN-RELATED"/>
    <property type="match status" value="1"/>
</dbReference>
<comment type="similarity">
    <text evidence="1 6 7">Belongs to the peptidase S8 family.</text>
</comment>
<dbReference type="EMBL" id="LGUB01000744">
    <property type="protein sequence ID" value="KRH92696.1"/>
    <property type="molecule type" value="Genomic_DNA"/>
</dbReference>
<dbReference type="PRINTS" id="PR00723">
    <property type="entry name" value="SUBTILISIN"/>
</dbReference>
<feature type="domain" description="Inhibitor I9" evidence="9">
    <location>
        <begin position="41"/>
        <end position="79"/>
    </location>
</feature>
<dbReference type="InterPro" id="IPR023827">
    <property type="entry name" value="Peptidase_S8_Asp-AS"/>
</dbReference>
<dbReference type="AlphaFoldDB" id="A0A0R0LTX7"/>